<evidence type="ECO:0000313" key="4">
    <source>
        <dbReference type="EMBL" id="MCJ8012183.1"/>
    </source>
</evidence>
<dbReference type="EMBL" id="JALIRP010000003">
    <property type="protein sequence ID" value="MCJ8012183.1"/>
    <property type="molecule type" value="Genomic_DNA"/>
</dbReference>
<dbReference type="GO" id="GO:0004252">
    <property type="term" value="F:serine-type endopeptidase activity"/>
    <property type="evidence" value="ECO:0007669"/>
    <property type="project" value="TreeGrafter"/>
</dbReference>
<comment type="caution">
    <text evidence="4">The sequence shown here is derived from an EMBL/GenBank/DDBJ whole genome shotgun (WGS) entry which is preliminary data.</text>
</comment>
<reference evidence="4" key="1">
    <citation type="submission" date="2022-04" db="EMBL/GenBank/DDBJ databases">
        <title>Paenibacillus mangrovi sp. nov., a novel endophytic bacterium isolated from bark of Kandelia candel.</title>
        <authorList>
            <person name="Tuo L."/>
        </authorList>
    </citation>
    <scope>NUCLEOTIDE SEQUENCE</scope>
    <source>
        <strain evidence="4">KQZ6P-2</strain>
    </source>
</reference>
<dbReference type="Pfam" id="PF07676">
    <property type="entry name" value="PD40"/>
    <property type="match status" value="2"/>
</dbReference>
<name>A0A9X2B5T7_9BACL</name>
<dbReference type="SUPFAM" id="SSF53474">
    <property type="entry name" value="alpha/beta-Hydrolases"/>
    <property type="match status" value="1"/>
</dbReference>
<sequence length="680" mass="77019">MMNKVTDDTLTSEQLKNDVIAANYFNYEELSLSPDDREALIVFGNHDMPYEEYVYGRRNRSIWLLNLNNGDYTEILSSDEDAHAPRWSPDGSMIAYLSRISGKAEIWVMNQDGSGKRQISNTHSPAQNPFQFTKLCWSPDGKWIAYTLMPNGDRQSLNNDYSKKKPSTDIIVHKTRKQDHEGWSDYISSLYRCELYIIDTITGETRKLIHHSNGEIDIVGWDDGGTIVVKENNELKEVFVSGSEQKLLYSGDADLVKMKGRTLYIASVLHSSVEIIILDDGKFQQLCKVEIPGYGVKLHDFSFDTSHVFLTAQRGLSNYMFSIETSTGELEQLTDDARVVYSHWHTAGVKCLHQGNPLIFPYSGPSEPMEIWKLSVTGNMEKLSHFSDKIITYPIPEVKVIKYESDGWSIESLLVLPVAYEPGNQIPTLVYLHGGPEGKIVADFKELNCAEGQSAAFFLANQGYAVFMPNFRGSSGYGLEFEKELGNLQIMRNPFKDVMAGVDYLIEQGISDPDAIGVYGYSYGGGLSTWIVSQTDRFKGAIGICGIHDFLHWDRNYGVPFHAFRPNRLGEANPKDMWLKPEVYKELSSLENIGSVQTPVLLIETGDERQWDGARWNSWAKTLFFGLEGLGIETNLVCYTKADHGGGWNQKYQRDYLNRVLVWFEHCLKGMPLPEWFAIN</sequence>
<evidence type="ECO:0000256" key="2">
    <source>
        <dbReference type="ARBA" id="ARBA00022825"/>
    </source>
</evidence>
<keyword evidence="2" id="KW-0720">Serine protease</keyword>
<evidence type="ECO:0000259" key="3">
    <source>
        <dbReference type="Pfam" id="PF00326"/>
    </source>
</evidence>
<accession>A0A9X2B5T7</accession>
<evidence type="ECO:0000256" key="1">
    <source>
        <dbReference type="ARBA" id="ARBA00022801"/>
    </source>
</evidence>
<dbReference type="Gene3D" id="3.40.50.1820">
    <property type="entry name" value="alpha/beta hydrolase"/>
    <property type="match status" value="1"/>
</dbReference>
<dbReference type="InterPro" id="IPR011659">
    <property type="entry name" value="WD40"/>
</dbReference>
<dbReference type="Proteomes" id="UP001139347">
    <property type="component" value="Unassembled WGS sequence"/>
</dbReference>
<keyword evidence="5" id="KW-1185">Reference proteome</keyword>
<dbReference type="Gene3D" id="2.120.10.30">
    <property type="entry name" value="TolB, C-terminal domain"/>
    <property type="match status" value="1"/>
</dbReference>
<dbReference type="RefSeq" id="WP_244724863.1">
    <property type="nucleotide sequence ID" value="NZ_JALIRP010000003.1"/>
</dbReference>
<dbReference type="InterPro" id="IPR011042">
    <property type="entry name" value="6-blade_b-propeller_TolB-like"/>
</dbReference>
<dbReference type="PANTHER" id="PTHR42776">
    <property type="entry name" value="SERINE PEPTIDASE S9 FAMILY MEMBER"/>
    <property type="match status" value="1"/>
</dbReference>
<dbReference type="AlphaFoldDB" id="A0A9X2B5T7"/>
<proteinExistence type="predicted"/>
<organism evidence="4 5">
    <name type="scientific">Paenibacillus mangrovi</name>
    <dbReference type="NCBI Taxonomy" id="2931978"/>
    <lineage>
        <taxon>Bacteria</taxon>
        <taxon>Bacillati</taxon>
        <taxon>Bacillota</taxon>
        <taxon>Bacilli</taxon>
        <taxon>Bacillales</taxon>
        <taxon>Paenibacillaceae</taxon>
        <taxon>Paenibacillus</taxon>
    </lineage>
</organism>
<dbReference type="InterPro" id="IPR029058">
    <property type="entry name" value="AB_hydrolase_fold"/>
</dbReference>
<feature type="domain" description="Peptidase S9 prolyl oligopeptidase catalytic" evidence="3">
    <location>
        <begin position="456"/>
        <end position="669"/>
    </location>
</feature>
<gene>
    <name evidence="4" type="ORF">MUG84_10550</name>
</gene>
<dbReference type="InterPro" id="IPR001375">
    <property type="entry name" value="Peptidase_S9_cat"/>
</dbReference>
<dbReference type="GO" id="GO:0006508">
    <property type="term" value="P:proteolysis"/>
    <property type="evidence" value="ECO:0007669"/>
    <property type="project" value="InterPro"/>
</dbReference>
<evidence type="ECO:0000313" key="5">
    <source>
        <dbReference type="Proteomes" id="UP001139347"/>
    </source>
</evidence>
<dbReference type="SUPFAM" id="SSF69304">
    <property type="entry name" value="Tricorn protease N-terminal domain"/>
    <property type="match status" value="1"/>
</dbReference>
<dbReference type="PANTHER" id="PTHR42776:SF27">
    <property type="entry name" value="DIPEPTIDYL PEPTIDASE FAMILY MEMBER 6"/>
    <property type="match status" value="1"/>
</dbReference>
<protein>
    <submittedName>
        <fullName evidence="4">Prolyl oligopeptidase family serine peptidase</fullName>
    </submittedName>
</protein>
<keyword evidence="1" id="KW-0378">Hydrolase</keyword>
<keyword evidence="2" id="KW-0645">Protease</keyword>
<dbReference type="Pfam" id="PF00326">
    <property type="entry name" value="Peptidase_S9"/>
    <property type="match status" value="1"/>
</dbReference>